<dbReference type="Gene3D" id="1.10.10.10">
    <property type="entry name" value="Winged helix-like DNA-binding domain superfamily/Winged helix DNA-binding domain"/>
    <property type="match status" value="1"/>
</dbReference>
<proteinExistence type="inferred from homology"/>
<dbReference type="InterPro" id="IPR005119">
    <property type="entry name" value="LysR_subst-bd"/>
</dbReference>
<keyword evidence="4" id="KW-0804">Transcription</keyword>
<gene>
    <name evidence="6" type="ORF">OI18_22490</name>
</gene>
<evidence type="ECO:0000259" key="5">
    <source>
        <dbReference type="PROSITE" id="PS50931"/>
    </source>
</evidence>
<evidence type="ECO:0000313" key="6">
    <source>
        <dbReference type="EMBL" id="KIC91302.1"/>
    </source>
</evidence>
<evidence type="ECO:0000256" key="1">
    <source>
        <dbReference type="ARBA" id="ARBA00009437"/>
    </source>
</evidence>
<evidence type="ECO:0000256" key="4">
    <source>
        <dbReference type="ARBA" id="ARBA00023163"/>
    </source>
</evidence>
<evidence type="ECO:0000313" key="7">
    <source>
        <dbReference type="Proteomes" id="UP000031408"/>
    </source>
</evidence>
<dbReference type="Pfam" id="PF03466">
    <property type="entry name" value="LysR_substrate"/>
    <property type="match status" value="1"/>
</dbReference>
<dbReference type="PANTHER" id="PTHR30126">
    <property type="entry name" value="HTH-TYPE TRANSCRIPTIONAL REGULATOR"/>
    <property type="match status" value="1"/>
</dbReference>
<dbReference type="OrthoDB" id="646694at2"/>
<dbReference type="GO" id="GO:0000976">
    <property type="term" value="F:transcription cis-regulatory region binding"/>
    <property type="evidence" value="ECO:0007669"/>
    <property type="project" value="TreeGrafter"/>
</dbReference>
<dbReference type="AlphaFoldDB" id="A0A0C1KU42"/>
<dbReference type="PANTHER" id="PTHR30126:SF64">
    <property type="entry name" value="HTH-TYPE TRANSCRIPTIONAL REGULATOR CITR"/>
    <property type="match status" value="1"/>
</dbReference>
<comment type="similarity">
    <text evidence="1">Belongs to the LysR transcriptional regulatory family.</text>
</comment>
<dbReference type="RefSeq" id="WP_039144301.1">
    <property type="nucleotide sequence ID" value="NZ_JSVC01000042.1"/>
</dbReference>
<dbReference type="InterPro" id="IPR036388">
    <property type="entry name" value="WH-like_DNA-bd_sf"/>
</dbReference>
<dbReference type="Proteomes" id="UP000031408">
    <property type="component" value="Unassembled WGS sequence"/>
</dbReference>
<dbReference type="SUPFAM" id="SSF46785">
    <property type="entry name" value="Winged helix' DNA-binding domain"/>
    <property type="match status" value="1"/>
</dbReference>
<comment type="caution">
    <text evidence="6">The sequence shown here is derived from an EMBL/GenBank/DDBJ whole genome shotgun (WGS) entry which is preliminary data.</text>
</comment>
<dbReference type="PROSITE" id="PS50931">
    <property type="entry name" value="HTH_LYSR"/>
    <property type="match status" value="1"/>
</dbReference>
<name>A0A0C1KU42_9BACT</name>
<dbReference type="Gene3D" id="3.40.190.10">
    <property type="entry name" value="Periplasmic binding protein-like II"/>
    <property type="match status" value="2"/>
</dbReference>
<dbReference type="CDD" id="cd05466">
    <property type="entry name" value="PBP2_LTTR_substrate"/>
    <property type="match status" value="1"/>
</dbReference>
<reference evidence="6 7" key="1">
    <citation type="submission" date="2014-11" db="EMBL/GenBank/DDBJ databases">
        <title>Genome sequence of Flavihumibacter solisilvae 3-3.</title>
        <authorList>
            <person name="Zhou G."/>
            <person name="Li M."/>
            <person name="Wang G."/>
        </authorList>
    </citation>
    <scope>NUCLEOTIDE SEQUENCE [LARGE SCALE GENOMIC DNA]</scope>
    <source>
        <strain evidence="6 7">3-3</strain>
    </source>
</reference>
<dbReference type="SUPFAM" id="SSF53850">
    <property type="entry name" value="Periplasmic binding protein-like II"/>
    <property type="match status" value="1"/>
</dbReference>
<evidence type="ECO:0000256" key="2">
    <source>
        <dbReference type="ARBA" id="ARBA00023015"/>
    </source>
</evidence>
<dbReference type="PRINTS" id="PR00039">
    <property type="entry name" value="HTHLYSR"/>
</dbReference>
<dbReference type="EMBL" id="JSVC01000042">
    <property type="protein sequence ID" value="KIC91302.1"/>
    <property type="molecule type" value="Genomic_DNA"/>
</dbReference>
<feature type="domain" description="HTH lysR-type" evidence="5">
    <location>
        <begin position="3"/>
        <end position="60"/>
    </location>
</feature>
<keyword evidence="2" id="KW-0805">Transcription regulation</keyword>
<dbReference type="GO" id="GO:0003700">
    <property type="term" value="F:DNA-binding transcription factor activity"/>
    <property type="evidence" value="ECO:0007669"/>
    <property type="project" value="InterPro"/>
</dbReference>
<dbReference type="InterPro" id="IPR000847">
    <property type="entry name" value="LysR_HTH_N"/>
</dbReference>
<sequence>MTINLEWLRTFKAIYDTGTLTSAAESLYISQPGVSLHLNSLEAFTGYKLFDRSAKRMVPTERGKALYNFILEPLEKMQAVEQLFGRSSKADRTTISVGMCFETFQYTLEEHISKLPFNLIIKFGDYPEMQHDLDKGVLDLIVTPQKGEQKNLEYQPFSKEKIVLVSGSKLDDKPFLGFVSKGKIKEAADWLKQQTWYSTAADMEHLKRFWQLNFKYHIDFKPNYIVPNISSIVRCLRNGEGVSVIPDFLCRDEIRSGELKLLWEGNNVIENTLYFGTRKKTIYTDEVNQLKQIFSKKMG</sequence>
<dbReference type="InterPro" id="IPR036390">
    <property type="entry name" value="WH_DNA-bd_sf"/>
</dbReference>
<keyword evidence="7" id="KW-1185">Reference proteome</keyword>
<protein>
    <submittedName>
        <fullName evidence="6">LysR family transcriptional regulator</fullName>
    </submittedName>
</protein>
<evidence type="ECO:0000256" key="3">
    <source>
        <dbReference type="ARBA" id="ARBA00023125"/>
    </source>
</evidence>
<dbReference type="Pfam" id="PF00126">
    <property type="entry name" value="HTH_1"/>
    <property type="match status" value="1"/>
</dbReference>
<dbReference type="STRING" id="1349421.OI18_22490"/>
<keyword evidence="3" id="KW-0238">DNA-binding</keyword>
<organism evidence="6 7">
    <name type="scientific">Flavihumibacter solisilvae</name>
    <dbReference type="NCBI Taxonomy" id="1349421"/>
    <lineage>
        <taxon>Bacteria</taxon>
        <taxon>Pseudomonadati</taxon>
        <taxon>Bacteroidota</taxon>
        <taxon>Chitinophagia</taxon>
        <taxon>Chitinophagales</taxon>
        <taxon>Chitinophagaceae</taxon>
        <taxon>Flavihumibacter</taxon>
    </lineage>
</organism>
<accession>A0A0C1KU42</accession>